<dbReference type="PROSITE" id="PS50143">
    <property type="entry name" value="BIR_REPEAT_2"/>
    <property type="match status" value="1"/>
</dbReference>
<comment type="caution">
    <text evidence="2">The sequence shown here is derived from an EMBL/GenBank/DDBJ whole genome shotgun (WGS) entry which is preliminary data.</text>
</comment>
<dbReference type="Gene3D" id="1.10.1170.10">
    <property type="entry name" value="Inhibitor Of Apoptosis Protein (2mihbC-IAP-1), Chain A"/>
    <property type="match status" value="1"/>
</dbReference>
<dbReference type="Pfam" id="PF13920">
    <property type="entry name" value="zf-C3HC4_3"/>
    <property type="match status" value="1"/>
</dbReference>
<evidence type="ECO:0000256" key="1">
    <source>
        <dbReference type="SAM" id="MobiDB-lite"/>
    </source>
</evidence>
<dbReference type="PANTHER" id="PTHR10044">
    <property type="entry name" value="INHIBITOR OF APOPTOSIS"/>
    <property type="match status" value="1"/>
</dbReference>
<evidence type="ECO:0000313" key="3">
    <source>
        <dbReference type="Proteomes" id="UP001374579"/>
    </source>
</evidence>
<dbReference type="AlphaFoldDB" id="A0AAN9GGK5"/>
<dbReference type="InterPro" id="IPR050784">
    <property type="entry name" value="IAP"/>
</dbReference>
<reference evidence="2 3" key="1">
    <citation type="submission" date="2024-02" db="EMBL/GenBank/DDBJ databases">
        <title>Chromosome-scale genome assembly of the rough periwinkle Littorina saxatilis.</title>
        <authorList>
            <person name="De Jode A."/>
            <person name="Faria R."/>
            <person name="Formenti G."/>
            <person name="Sims Y."/>
            <person name="Smith T.P."/>
            <person name="Tracey A."/>
            <person name="Wood J.M.D."/>
            <person name="Zagrodzka Z.B."/>
            <person name="Johannesson K."/>
            <person name="Butlin R.K."/>
            <person name="Leder E.H."/>
        </authorList>
    </citation>
    <scope>NUCLEOTIDE SEQUENCE [LARGE SCALE GENOMIC DNA]</scope>
    <source>
        <strain evidence="2">Snail1</strain>
        <tissue evidence="2">Muscle</tissue>
    </source>
</reference>
<feature type="region of interest" description="Disordered" evidence="1">
    <location>
        <begin position="117"/>
        <end position="160"/>
    </location>
</feature>
<dbReference type="SUPFAM" id="SSF57924">
    <property type="entry name" value="Inhibitor of apoptosis (IAP) repeat"/>
    <property type="match status" value="1"/>
</dbReference>
<sequence length="309" mass="34176">MCDALQKQLLLVLLTHAVRDKEAKDMKRVMTWLVELRKLPISNTVIVVLPATPVYLDNNEIMRFEQLRFGSFNALPLIELPPGTNPTRLARQGYYFDRRRGRVRCFACGRNHGRGHVEDCDREGETEPFSRAPPPPLQENDPPVAQTFNVIPRPPTPELEKPKAATVQAQAAVQSHPIPSVSGAAGFQLQGGTLSTYRATAADHPDGGFHFSSQAPTVLDADEFVESQESLGAIGGEKPTITRANFPGAHQHEASQADRRRCRQCPSEPAVIVFLPCGHITSCETCSTTMTECDVCHEEIHRRDRVHSA</sequence>
<name>A0AAN9GGK5_9CAEN</name>
<keyword evidence="3" id="KW-1185">Reference proteome</keyword>
<evidence type="ECO:0000313" key="2">
    <source>
        <dbReference type="EMBL" id="KAK7107657.1"/>
    </source>
</evidence>
<dbReference type="InterPro" id="IPR013083">
    <property type="entry name" value="Znf_RING/FYVE/PHD"/>
</dbReference>
<proteinExistence type="predicted"/>
<organism evidence="2 3">
    <name type="scientific">Littorina saxatilis</name>
    <dbReference type="NCBI Taxonomy" id="31220"/>
    <lineage>
        <taxon>Eukaryota</taxon>
        <taxon>Metazoa</taxon>
        <taxon>Spiralia</taxon>
        <taxon>Lophotrochozoa</taxon>
        <taxon>Mollusca</taxon>
        <taxon>Gastropoda</taxon>
        <taxon>Caenogastropoda</taxon>
        <taxon>Littorinimorpha</taxon>
        <taxon>Littorinoidea</taxon>
        <taxon>Littorinidae</taxon>
        <taxon>Littorina</taxon>
    </lineage>
</organism>
<dbReference type="Gene3D" id="3.30.40.10">
    <property type="entry name" value="Zinc/RING finger domain, C3HC4 (zinc finger)"/>
    <property type="match status" value="1"/>
</dbReference>
<protein>
    <recommendedName>
        <fullName evidence="4">RING-type domain-containing protein</fullName>
    </recommendedName>
</protein>
<dbReference type="InterPro" id="IPR001370">
    <property type="entry name" value="BIR_rpt"/>
</dbReference>
<evidence type="ECO:0008006" key="4">
    <source>
        <dbReference type="Google" id="ProtNLM"/>
    </source>
</evidence>
<gene>
    <name evidence="2" type="ORF">V1264_015544</name>
</gene>
<dbReference type="Proteomes" id="UP001374579">
    <property type="component" value="Unassembled WGS sequence"/>
</dbReference>
<dbReference type="EMBL" id="JBAMIC010000004">
    <property type="protein sequence ID" value="KAK7107657.1"/>
    <property type="molecule type" value="Genomic_DNA"/>
</dbReference>
<accession>A0AAN9GGK5</accession>